<protein>
    <submittedName>
        <fullName evidence="2">Uncharacterized protein</fullName>
    </submittedName>
</protein>
<comment type="caution">
    <text evidence="2">The sequence shown here is derived from an EMBL/GenBank/DDBJ whole genome shotgun (WGS) entry which is preliminary data.</text>
</comment>
<feature type="compositionally biased region" description="Polar residues" evidence="1">
    <location>
        <begin position="373"/>
        <end position="389"/>
    </location>
</feature>
<evidence type="ECO:0000313" key="2">
    <source>
        <dbReference type="EMBL" id="CAE6449714.1"/>
    </source>
</evidence>
<gene>
    <name evidence="2" type="ORF">RDB_LOCUS64779</name>
</gene>
<feature type="compositionally biased region" description="Low complexity" evidence="1">
    <location>
        <begin position="460"/>
        <end position="499"/>
    </location>
</feature>
<feature type="compositionally biased region" description="Polar residues" evidence="1">
    <location>
        <begin position="501"/>
        <end position="513"/>
    </location>
</feature>
<feature type="compositionally biased region" description="Basic and acidic residues" evidence="1">
    <location>
        <begin position="444"/>
        <end position="453"/>
    </location>
</feature>
<reference evidence="2" key="1">
    <citation type="submission" date="2021-01" db="EMBL/GenBank/DDBJ databases">
        <authorList>
            <person name="Kaushik A."/>
        </authorList>
    </citation>
    <scope>NUCLEOTIDE SEQUENCE</scope>
    <source>
        <strain evidence="2">AG3-1AP</strain>
    </source>
</reference>
<feature type="compositionally biased region" description="Polar residues" evidence="1">
    <location>
        <begin position="150"/>
        <end position="161"/>
    </location>
</feature>
<accession>A0A8H3B7L4</accession>
<feature type="region of interest" description="Disordered" evidence="1">
    <location>
        <begin position="223"/>
        <end position="526"/>
    </location>
</feature>
<sequence>MDHPFDDDDPVIWQCSQAVALKRIFEDAPVATAPPPSIPTSGPSSRATTGAGPHGVKRKRRQDQDTPATSSAETLGLIQQLSRTLGGRPSSSNPARRNTRTASAGNINLGMPPPKPKLPSPDEARTSDSVRMIRSRSSTTSPLVIGKSILESNSDSNSTVAPRTPPNKSLLRPSTEPTIPVSVLLDHARAESPELPPPPAPAKPIISIRTDSDTVHKLAFSTRSNTLESATSATGSGSFISSTGPISPSTPLAALPPRSETPETILDLTETPTPSPEPRIVHKALPRPKSPPDETSAPQPPNKATRPTPKVARATTDPTPPKRPPVLSLQHTRSEPSQLFRPPTQAAFKPPTQQAFKPPTQTTSKPPPPVIRPTQQQQNPRTFPSSQSRLGLGALGKGYSGVNKPFKVPNKGKGTVPLTVIPLPKRDSGGTAKASAKALASPSKKKENLEAGRGKRGNSPAPAARPTTRATSGFSSRTTSGSSSRTSASSTRTTPSRTITGKHTQSRSASGSKGEQDSDDSYVGSDETFDAAAVDADMAYWDSLDS</sequence>
<dbReference type="AlphaFoldDB" id="A0A8H3B7L4"/>
<feature type="region of interest" description="Disordered" evidence="1">
    <location>
        <begin position="30"/>
        <end position="175"/>
    </location>
</feature>
<evidence type="ECO:0000313" key="3">
    <source>
        <dbReference type="Proteomes" id="UP000663831"/>
    </source>
</evidence>
<dbReference type="Proteomes" id="UP000663831">
    <property type="component" value="Unassembled WGS sequence"/>
</dbReference>
<feature type="compositionally biased region" description="Low complexity" evidence="1">
    <location>
        <begin position="229"/>
        <end position="251"/>
    </location>
</feature>
<feature type="compositionally biased region" description="Polar residues" evidence="1">
    <location>
        <begin position="65"/>
        <end position="106"/>
    </location>
</feature>
<evidence type="ECO:0000256" key="1">
    <source>
        <dbReference type="SAM" id="MobiDB-lite"/>
    </source>
</evidence>
<dbReference type="EMBL" id="CAJMWV010001940">
    <property type="protein sequence ID" value="CAE6449714.1"/>
    <property type="molecule type" value="Genomic_DNA"/>
</dbReference>
<feature type="compositionally biased region" description="Low complexity" evidence="1">
    <location>
        <begin position="432"/>
        <end position="442"/>
    </location>
</feature>
<organism evidence="2 3">
    <name type="scientific">Rhizoctonia solani</name>
    <dbReference type="NCBI Taxonomy" id="456999"/>
    <lineage>
        <taxon>Eukaryota</taxon>
        <taxon>Fungi</taxon>
        <taxon>Dikarya</taxon>
        <taxon>Basidiomycota</taxon>
        <taxon>Agaricomycotina</taxon>
        <taxon>Agaricomycetes</taxon>
        <taxon>Cantharellales</taxon>
        <taxon>Ceratobasidiaceae</taxon>
        <taxon>Rhizoctonia</taxon>
    </lineage>
</organism>
<name>A0A8H3B7L4_9AGAM</name>
<proteinExistence type="predicted"/>